<organism evidence="2 3">
    <name type="scientific">Zizania palustris</name>
    <name type="common">Northern wild rice</name>
    <dbReference type="NCBI Taxonomy" id="103762"/>
    <lineage>
        <taxon>Eukaryota</taxon>
        <taxon>Viridiplantae</taxon>
        <taxon>Streptophyta</taxon>
        <taxon>Embryophyta</taxon>
        <taxon>Tracheophyta</taxon>
        <taxon>Spermatophyta</taxon>
        <taxon>Magnoliopsida</taxon>
        <taxon>Liliopsida</taxon>
        <taxon>Poales</taxon>
        <taxon>Poaceae</taxon>
        <taxon>BOP clade</taxon>
        <taxon>Oryzoideae</taxon>
        <taxon>Oryzeae</taxon>
        <taxon>Zizaniinae</taxon>
        <taxon>Zizania</taxon>
    </lineage>
</organism>
<accession>A0A8J5S5R5</accession>
<dbReference type="AlphaFoldDB" id="A0A8J5S5R5"/>
<sequence>MVDRRLCGWLVWLTASSPLPRHRSRSELGGDKAGDRGTSVGGRGNDNGDGVGGYGLSGSISDVGITNG</sequence>
<gene>
    <name evidence="2" type="ORF">GUJ93_ZPchr0002g26166</name>
</gene>
<reference evidence="2" key="2">
    <citation type="submission" date="2021-02" db="EMBL/GenBank/DDBJ databases">
        <authorList>
            <person name="Kimball J.A."/>
            <person name="Haas M.W."/>
            <person name="Macchietto M."/>
            <person name="Kono T."/>
            <person name="Duquette J."/>
            <person name="Shao M."/>
        </authorList>
    </citation>
    <scope>NUCLEOTIDE SEQUENCE</scope>
    <source>
        <tissue evidence="2">Fresh leaf tissue</tissue>
    </source>
</reference>
<proteinExistence type="predicted"/>
<feature type="compositionally biased region" description="Basic and acidic residues" evidence="1">
    <location>
        <begin position="25"/>
        <end position="35"/>
    </location>
</feature>
<comment type="caution">
    <text evidence="2">The sequence shown here is derived from an EMBL/GenBank/DDBJ whole genome shotgun (WGS) entry which is preliminary data.</text>
</comment>
<dbReference type="Proteomes" id="UP000729402">
    <property type="component" value="Unassembled WGS sequence"/>
</dbReference>
<dbReference type="EMBL" id="JAAALK010000287">
    <property type="protein sequence ID" value="KAG8058808.1"/>
    <property type="molecule type" value="Genomic_DNA"/>
</dbReference>
<protein>
    <submittedName>
        <fullName evidence="2">Uncharacterized protein</fullName>
    </submittedName>
</protein>
<feature type="region of interest" description="Disordered" evidence="1">
    <location>
        <begin position="20"/>
        <end position="68"/>
    </location>
</feature>
<reference evidence="2" key="1">
    <citation type="journal article" date="2021" name="bioRxiv">
        <title>Whole Genome Assembly and Annotation of Northern Wild Rice, Zizania palustris L., Supports a Whole Genome Duplication in the Zizania Genus.</title>
        <authorList>
            <person name="Haas M."/>
            <person name="Kono T."/>
            <person name="Macchietto M."/>
            <person name="Millas R."/>
            <person name="McGilp L."/>
            <person name="Shao M."/>
            <person name="Duquette J."/>
            <person name="Hirsch C.N."/>
            <person name="Kimball J."/>
        </authorList>
    </citation>
    <scope>NUCLEOTIDE SEQUENCE</scope>
    <source>
        <tissue evidence="2">Fresh leaf tissue</tissue>
    </source>
</reference>
<name>A0A8J5S5R5_ZIZPA</name>
<evidence type="ECO:0000313" key="2">
    <source>
        <dbReference type="EMBL" id="KAG8058808.1"/>
    </source>
</evidence>
<keyword evidence="3" id="KW-1185">Reference proteome</keyword>
<evidence type="ECO:0000313" key="3">
    <source>
        <dbReference type="Proteomes" id="UP000729402"/>
    </source>
</evidence>
<feature type="compositionally biased region" description="Gly residues" evidence="1">
    <location>
        <begin position="39"/>
        <end position="56"/>
    </location>
</feature>
<evidence type="ECO:0000256" key="1">
    <source>
        <dbReference type="SAM" id="MobiDB-lite"/>
    </source>
</evidence>